<name>A0A8H3TNY5_9TREE</name>
<evidence type="ECO:0000259" key="2">
    <source>
        <dbReference type="SMART" id="SM01406"/>
    </source>
</evidence>
<feature type="region of interest" description="Disordered" evidence="1">
    <location>
        <begin position="312"/>
        <end position="336"/>
    </location>
</feature>
<dbReference type="PANTHER" id="PTHR21561">
    <property type="entry name" value="INO80 COMPLEX SUBUNIT B"/>
    <property type="match status" value="1"/>
</dbReference>
<dbReference type="InterPro" id="IPR029523">
    <property type="entry name" value="INO80B/Ies2"/>
</dbReference>
<feature type="region of interest" description="Disordered" evidence="1">
    <location>
        <begin position="1"/>
        <end position="243"/>
    </location>
</feature>
<evidence type="ECO:0000313" key="4">
    <source>
        <dbReference type="Proteomes" id="UP000620104"/>
    </source>
</evidence>
<dbReference type="Proteomes" id="UP000620104">
    <property type="component" value="Unassembled WGS sequence"/>
</dbReference>
<dbReference type="SMART" id="SM01406">
    <property type="entry name" value="PAPA-1"/>
    <property type="match status" value="1"/>
</dbReference>
<organism evidence="3 4">
    <name type="scientific">Naganishia liquefaciens</name>
    <dbReference type="NCBI Taxonomy" id="104408"/>
    <lineage>
        <taxon>Eukaryota</taxon>
        <taxon>Fungi</taxon>
        <taxon>Dikarya</taxon>
        <taxon>Basidiomycota</taxon>
        <taxon>Agaricomycotina</taxon>
        <taxon>Tremellomycetes</taxon>
        <taxon>Filobasidiales</taxon>
        <taxon>Filobasidiaceae</taxon>
        <taxon>Naganishia</taxon>
    </lineage>
</organism>
<feature type="compositionally biased region" description="Acidic residues" evidence="1">
    <location>
        <begin position="56"/>
        <end position="89"/>
    </location>
</feature>
<dbReference type="AlphaFoldDB" id="A0A8H3TNY5"/>
<feature type="domain" description="INO80 complex subunit B-like conserved region" evidence="2">
    <location>
        <begin position="275"/>
        <end position="371"/>
    </location>
</feature>
<sequence length="431" mass="46076">MPTRTSQRKTATKQVEAPPPPGPASSTAVPSGMTRRSKRVVESVSPEPEPERETVEPSDEEDAEGEDEEVFREDDEDEGEDMEIDDEFLLDGTTAPTPDETPTPTTSVAPAASGIKLKLTLNGKNKNMSGSSSSTPTTTNDNNAEAGSSSGRATTAREKRPTGAKADGAAFEDDASQASVGTNKGKSTRASKRVKLDVSSGQSKVSSEAMVLGRELDGFTIEKEDASDQDESMGGGDTSRLTARQRARQGDGGFGEHLMMLPEDTGKKVILSDLEKQARKEENARRRKLQMDQKMENDRNDVINRLLKAQTGKTRRNVAQTEGTPMSGNDGDDGNASADAKNAAIVPGMLRFVSSIKSGNFVMSVSAPRGKEQAIALEDALNGRTGRGNANARCGVDGCGETRKYRSVLDFDRGGCSMPHLKLIEQSMRAK</sequence>
<dbReference type="InterPro" id="IPR006880">
    <property type="entry name" value="INO80B_C"/>
</dbReference>
<feature type="compositionally biased region" description="Polar residues" evidence="1">
    <location>
        <begin position="176"/>
        <end position="185"/>
    </location>
</feature>
<dbReference type="EMBL" id="BLZA01000009">
    <property type="protein sequence ID" value="GHJ84661.1"/>
    <property type="molecule type" value="Genomic_DNA"/>
</dbReference>
<keyword evidence="4" id="KW-1185">Reference proteome</keyword>
<comment type="caution">
    <text evidence="3">The sequence shown here is derived from an EMBL/GenBank/DDBJ whole genome shotgun (WGS) entry which is preliminary data.</text>
</comment>
<feature type="compositionally biased region" description="Basic residues" evidence="1">
    <location>
        <begin position="1"/>
        <end position="11"/>
    </location>
</feature>
<feature type="compositionally biased region" description="Polar residues" evidence="1">
    <location>
        <begin position="317"/>
        <end position="326"/>
    </location>
</feature>
<feature type="compositionally biased region" description="Low complexity" evidence="1">
    <location>
        <begin position="93"/>
        <end position="143"/>
    </location>
</feature>
<proteinExistence type="predicted"/>
<evidence type="ECO:0000313" key="3">
    <source>
        <dbReference type="EMBL" id="GHJ84661.1"/>
    </source>
</evidence>
<dbReference type="GO" id="GO:0031011">
    <property type="term" value="C:Ino80 complex"/>
    <property type="evidence" value="ECO:0007669"/>
    <property type="project" value="InterPro"/>
</dbReference>
<dbReference type="Pfam" id="PF04795">
    <property type="entry name" value="PAPA-1"/>
    <property type="match status" value="1"/>
</dbReference>
<dbReference type="PANTHER" id="PTHR21561:SF12">
    <property type="entry name" value="INO80 COMPLEX SUBUNIT B"/>
    <property type="match status" value="1"/>
</dbReference>
<dbReference type="GO" id="GO:0006338">
    <property type="term" value="P:chromatin remodeling"/>
    <property type="evidence" value="ECO:0007669"/>
    <property type="project" value="InterPro"/>
</dbReference>
<reference evidence="3" key="1">
    <citation type="submission" date="2020-07" db="EMBL/GenBank/DDBJ databases">
        <title>Draft Genome Sequence of a Deep-Sea Yeast, Naganishia (Cryptococcus) liquefaciens strain N6.</title>
        <authorList>
            <person name="Han Y.W."/>
            <person name="Kajitani R."/>
            <person name="Morimoto H."/>
            <person name="Parhat M."/>
            <person name="Tsubouchi H."/>
            <person name="Bakenova O."/>
            <person name="Ogata M."/>
            <person name="Argunhan B."/>
            <person name="Aoki R."/>
            <person name="Kajiwara S."/>
            <person name="Itoh T."/>
            <person name="Iwasaki H."/>
        </authorList>
    </citation>
    <scope>NUCLEOTIDE SEQUENCE</scope>
    <source>
        <strain evidence="3">N6</strain>
    </source>
</reference>
<feature type="compositionally biased region" description="Basic and acidic residues" evidence="1">
    <location>
        <begin position="214"/>
        <end position="226"/>
    </location>
</feature>
<evidence type="ECO:0000256" key="1">
    <source>
        <dbReference type="SAM" id="MobiDB-lite"/>
    </source>
</evidence>
<gene>
    <name evidence="3" type="ORF">NliqN6_1063</name>
</gene>
<dbReference type="OrthoDB" id="2021186at2759"/>
<protein>
    <recommendedName>
        <fullName evidence="2">INO80 complex subunit B-like conserved region domain-containing protein</fullName>
    </recommendedName>
</protein>
<accession>A0A8H3TNY5</accession>